<evidence type="ECO:0000313" key="1">
    <source>
        <dbReference type="EMBL" id="MFD1148642.1"/>
    </source>
</evidence>
<reference evidence="2" key="1">
    <citation type="journal article" date="2019" name="Int. J. Syst. Evol. Microbiol.">
        <title>The Global Catalogue of Microorganisms (GCM) 10K type strain sequencing project: providing services to taxonomists for standard genome sequencing and annotation.</title>
        <authorList>
            <consortium name="The Broad Institute Genomics Platform"/>
            <consortium name="The Broad Institute Genome Sequencing Center for Infectious Disease"/>
            <person name="Wu L."/>
            <person name="Ma J."/>
        </authorList>
    </citation>
    <scope>NUCLEOTIDE SEQUENCE [LARGE SCALE GENOMIC DNA]</scope>
    <source>
        <strain evidence="2">CCUG 60214</strain>
    </source>
</reference>
<sequence>MPRSVGELAASSPEWRVTWTRHGQWVTAERVVIAGGRRWTIGLTPTTAGMTALVLWSDDEVAEHARGTEAQMCALAHRRAETTAHGHSP</sequence>
<accession>A0ABW3QV95</accession>
<gene>
    <name evidence="1" type="ORF">ACFQ3T_16040</name>
</gene>
<name>A0ABW3QV95_9PSEU</name>
<dbReference type="Proteomes" id="UP001597168">
    <property type="component" value="Unassembled WGS sequence"/>
</dbReference>
<comment type="caution">
    <text evidence="1">The sequence shown here is derived from an EMBL/GenBank/DDBJ whole genome shotgun (WGS) entry which is preliminary data.</text>
</comment>
<proteinExistence type="predicted"/>
<keyword evidence="2" id="KW-1185">Reference proteome</keyword>
<evidence type="ECO:0000313" key="2">
    <source>
        <dbReference type="Proteomes" id="UP001597168"/>
    </source>
</evidence>
<dbReference type="RefSeq" id="WP_380724064.1">
    <property type="nucleotide sequence ID" value="NZ_JBHTLK010000072.1"/>
</dbReference>
<dbReference type="EMBL" id="JBHTLK010000072">
    <property type="protein sequence ID" value="MFD1148642.1"/>
    <property type="molecule type" value="Genomic_DNA"/>
</dbReference>
<organism evidence="1 2">
    <name type="scientific">Saccharothrix hoggarensis</name>
    <dbReference type="NCBI Taxonomy" id="913853"/>
    <lineage>
        <taxon>Bacteria</taxon>
        <taxon>Bacillati</taxon>
        <taxon>Actinomycetota</taxon>
        <taxon>Actinomycetes</taxon>
        <taxon>Pseudonocardiales</taxon>
        <taxon>Pseudonocardiaceae</taxon>
        <taxon>Saccharothrix</taxon>
    </lineage>
</organism>
<protein>
    <submittedName>
        <fullName evidence="1">Uncharacterized protein</fullName>
    </submittedName>
</protein>